<dbReference type="InterPro" id="IPR009003">
    <property type="entry name" value="Peptidase_S1_PA"/>
</dbReference>
<name>A0ABR9MY30_9MICO</name>
<evidence type="ECO:0000256" key="1">
    <source>
        <dbReference type="SAM" id="MobiDB-lite"/>
    </source>
</evidence>
<evidence type="ECO:0000313" key="3">
    <source>
        <dbReference type="Proteomes" id="UP000625527"/>
    </source>
</evidence>
<keyword evidence="3" id="KW-1185">Reference proteome</keyword>
<accession>A0ABR9MY30</accession>
<evidence type="ECO:0000313" key="2">
    <source>
        <dbReference type="EMBL" id="MBE1876286.1"/>
    </source>
</evidence>
<dbReference type="InterPro" id="IPR043504">
    <property type="entry name" value="Peptidase_S1_PA_chymotrypsin"/>
</dbReference>
<feature type="region of interest" description="Disordered" evidence="1">
    <location>
        <begin position="25"/>
        <end position="57"/>
    </location>
</feature>
<dbReference type="InterPro" id="IPR001940">
    <property type="entry name" value="Peptidase_S1C"/>
</dbReference>
<sequence>MARGRARGGTVAAVLAAVLLLGACGGPGDDGEPRSRSAETGGTSPESPEPAGQGDLLDRLREGGLTLVIRHAATDRSDPDDAEVDLDDCSTQRNLSDEGRTEAAMIGDGVADLGIPVGAVWASPYCRSRDTAELAFGRAEVVDGLERLYPVRDERADDRLNDRILAEAPRPGEPNLAIVSHGVYPSVLAPGVSIAEGEAAVYARDGDDGFDLIGRLGPREWTESSPDRGRPASAMAEVSGSVVAVRAPGGTGSAFRVAVPGILVTSAQVVDGADEVAVRLPDGTELVARVLGRRPDVDIAALRVDDDSALPALHSGSGLADARPGDRVHAVGADGDVTTGTVRDLDSSVRAGGTERPVIRLDRRAPRAATGGPLVDEDGYVLGVLTTTPGEPDGLAIPVDVARDAALGLVRDGET</sequence>
<dbReference type="PANTHER" id="PTHR43019:SF23">
    <property type="entry name" value="PROTEASE DO-LIKE 5, CHLOROPLASTIC"/>
    <property type="match status" value="1"/>
</dbReference>
<organism evidence="2 3">
    <name type="scientific">Myceligenerans pegani</name>
    <dbReference type="NCBI Taxonomy" id="2776917"/>
    <lineage>
        <taxon>Bacteria</taxon>
        <taxon>Bacillati</taxon>
        <taxon>Actinomycetota</taxon>
        <taxon>Actinomycetes</taxon>
        <taxon>Micrococcales</taxon>
        <taxon>Promicromonosporaceae</taxon>
        <taxon>Myceligenerans</taxon>
    </lineage>
</organism>
<proteinExistence type="predicted"/>
<dbReference type="Gene3D" id="3.40.50.1240">
    <property type="entry name" value="Phosphoglycerate mutase-like"/>
    <property type="match status" value="1"/>
</dbReference>
<gene>
    <name evidence="2" type="ORF">IHE71_11265</name>
</gene>
<dbReference type="SUPFAM" id="SSF50494">
    <property type="entry name" value="Trypsin-like serine proteases"/>
    <property type="match status" value="1"/>
</dbReference>
<dbReference type="PRINTS" id="PR00834">
    <property type="entry name" value="PROTEASES2C"/>
</dbReference>
<protein>
    <submittedName>
        <fullName evidence="2">Trypsin-like peptidase domain-containing protein</fullName>
    </submittedName>
</protein>
<dbReference type="EMBL" id="JADAQT010000083">
    <property type="protein sequence ID" value="MBE1876286.1"/>
    <property type="molecule type" value="Genomic_DNA"/>
</dbReference>
<dbReference type="Pfam" id="PF13365">
    <property type="entry name" value="Trypsin_2"/>
    <property type="match status" value="1"/>
</dbReference>
<dbReference type="CDD" id="cd07067">
    <property type="entry name" value="HP_PGM_like"/>
    <property type="match status" value="1"/>
</dbReference>
<dbReference type="SUPFAM" id="SSF53254">
    <property type="entry name" value="Phosphoglycerate mutase-like"/>
    <property type="match status" value="1"/>
</dbReference>
<dbReference type="Proteomes" id="UP000625527">
    <property type="component" value="Unassembled WGS sequence"/>
</dbReference>
<dbReference type="RefSeq" id="WP_192862852.1">
    <property type="nucleotide sequence ID" value="NZ_JADAQT010000083.1"/>
</dbReference>
<dbReference type="InterPro" id="IPR029033">
    <property type="entry name" value="His_PPase_superfam"/>
</dbReference>
<feature type="region of interest" description="Disordered" evidence="1">
    <location>
        <begin position="72"/>
        <end position="99"/>
    </location>
</feature>
<dbReference type="InterPro" id="IPR013078">
    <property type="entry name" value="His_Pase_superF_clade-1"/>
</dbReference>
<dbReference type="PANTHER" id="PTHR43019">
    <property type="entry name" value="SERINE ENDOPROTEASE DEGS"/>
    <property type="match status" value="1"/>
</dbReference>
<comment type="caution">
    <text evidence="2">The sequence shown here is derived from an EMBL/GenBank/DDBJ whole genome shotgun (WGS) entry which is preliminary data.</text>
</comment>
<reference evidence="2 3" key="1">
    <citation type="submission" date="2020-10" db="EMBL/GenBank/DDBJ databases">
        <title>Myceligenerans pegani sp. nov., an endophytic actinomycete isolated from Peganum harmala L. in Xinjiang, China.</title>
        <authorList>
            <person name="Xin L."/>
        </authorList>
    </citation>
    <scope>NUCLEOTIDE SEQUENCE [LARGE SCALE GENOMIC DNA]</scope>
    <source>
        <strain evidence="2 3">TRM65318</strain>
    </source>
</reference>
<dbReference type="PROSITE" id="PS51257">
    <property type="entry name" value="PROKAR_LIPOPROTEIN"/>
    <property type="match status" value="1"/>
</dbReference>
<dbReference type="Gene3D" id="2.40.10.10">
    <property type="entry name" value="Trypsin-like serine proteases"/>
    <property type="match status" value="2"/>
</dbReference>